<dbReference type="HOGENOM" id="CLU_000043_2_1_6"/>
<dbReference type="RefSeq" id="WP_005032615.1">
    <property type="nucleotide sequence ID" value="NZ_KB849756.1"/>
</dbReference>
<dbReference type="NCBIfam" id="TIGR01901">
    <property type="entry name" value="adhes_NPXG"/>
    <property type="match status" value="1"/>
</dbReference>
<dbReference type="NCBIfam" id="TIGR01731">
    <property type="entry name" value="fil_hemag_20aa"/>
    <property type="match status" value="32"/>
</dbReference>
<accession>N9EPC3</accession>
<dbReference type="EMBL" id="APQG01000036">
    <property type="protein sequence ID" value="ENV94615.1"/>
    <property type="molecule type" value="Genomic_DNA"/>
</dbReference>
<feature type="domain" description="Filamentous haemagglutinin FhaB/tRNA nuclease CdiA-like TPS" evidence="3">
    <location>
        <begin position="102"/>
        <end position="222"/>
    </location>
</feature>
<keyword evidence="2" id="KW-1133">Transmembrane helix</keyword>
<sequence length="4155" mass="442810">MNKNRYRVIYSQARGMFIAVAEIVKSRTKTAGQSHAVGEIEIEDITGASSITYKKLNPVNFAVVSLLGAAIYTLPMATIAESHIVADKSAPNSQQATILNTSNGLTQVNIQTPSAGGVSRNTYTQFDVGQEGAILNNARNNTQTQLGGWVQGNPWLAKGEAKVILNEVNSSNPSQLKGYLEVAGKQAQVVIANPSGLVCDGCGVINADRFTLTTGQAVMHQGYLDSFRVREGQVTIEGKGLNGSLTPYTDIYARALNVNAGLYANELKTVLGQNDINVQDPSVPQIAKATSGVNTTSQPNFALDVGQLGGMYAGKIYLVGTENGLGVRNAGSINATTSQLSLNANGDLINTGNMIANKDQIIVEAQQVKNSGNISSTQHQIQIQAENIQNSGLIATNDEIKLKAQAKIDNNEGVINAGRIDFTAQNLSNNKGKIEQTGQQQLNIHAKTLDNTQGLVGQATKESSGTGGTSGGTTTPSVTDPEQQSSAQDSSKVEVAPIDLTPKTFEAGNIQIAQDMSNIEGAIVNNADISLNVRDSIKNNSGEIQLPELQFNGQNFENQQGKLTAKVINITAQQVDNQKGLIDANQSFDLNAVQLNNTQGRVQSAKAFNLNSTEINNNQGQILAVDRLSLNSKTTNNSQGVIGSVNADAELSIQTLDNRQGEISAQNVQLNGQSLNNQQGTIQAKKADLTINVDQIDNGTTQDSAGHLIAGQNLKLNALQLQSTGQIYAGNSADLTVNQLQQYGQLAALNKINVQSNTITSDKNAVWAAGLDSEGKLSNADATLTLDAQNVQIAGKILSGKQIQIKAAQSTDLSQSESQAQNINIATTELKTNNAKIIVNQQLDLIATQNIDNEKGQYSAEQINLNTVQLNNDQGLIQHTGKNDFILDVANRIDNNAGQIITNADNTEIKTNTLNSKAGEILHAGDQQLKITAKNLQGQQSKIQSNSHLKLDLGITNLDQALTAAQNIDLKATELSHQQGQLIQSDANGQLNVNVAQTLNNTSGVISAAGDAQLNISKLNNQQGVIQTLADKDLKLVTQQLDNQSGKIIAGRDAVIATTLLNNDTGTVYAAGKFGLHATQDVSNQQGLIAAKQHLILDAKNLNNHKGQIQTESGDANLIIAETLNNQSGSIQSANALNIMAAQVENQAGQLLSGTDTQLEVTDLNNQSGTIYAKKQLDLNVSGTTDNSAGTLAAEQNLNLNTQHLLNHVGQIRSENANSNLRIVQDIQNNRGLISAAKNLNLKAQNVTSQKGKIQSGASADIQLNNLDNTEGVVYAGEQLQLSATTELNNTQGVVAAEQLTDLIAGSVINNAGQIRSQQDQLKLNVQKDISNQAGEISAGKSIDLNAQNLSNQKGKVIAGQALNATVKQVDNTDGTVYAKDQLHLNVADQLNNQSGTIAANQHVQIQANSIHNTAGKIRSEQNKLTLQVQQDLDNQKGEIFAGTDADIQASGIDNQTGTIYSKNQLGLNAKQLNNQQGQIYSEDQAQIDVQGDIQNNNGVLLAGKNLDIQSRLLDNTEGTIRSEKSDIYIAAQGQLLNQKGDIYAAQNASLNSVGLDNTAGQIATQNQLSIDTQKQQLSNQNGKIIAKTVDLKTGKLDNQTGLIQAEQSVKIDTQQNALLNNNSGNNAGILSQGSLDLLNITQLENTRGYIAAIGSANIAAQNINNNSGQINSQADLNIHQQTSDGRIDNLAGQIQAQQNVSLNSDTINNSGVGSHIVAGEKLTATANQFINAQTKDSTVLGGLDAKNIEINALTLDNQAGVIRASDNAILNINNQLSNQLGSISSLNTLSIGTVNKTLNLNNTDGELLAKNQLNLKANELINKGKIVSEGNVDIDLKQSYTHTQADQISANGTLKLSTEQDLINQSELTAGQKVELNAKNIQNQTGASISSNETRLIAQDTLHNQGLINGELTHIQANRVWNDGARIYGTHVAIQANTLDNKSNSFGTGAVIASRGDMDLGIQILNNQSGGVVKESARDNAWIFSAGDLTIGGKLNPDLKAQGQAHTVNNLSARIESLGDMTLIAKNINNINQNFETKLVQIGGVTDKIYIQPKDKTTKIPVENLYWKNWSRAGLYRYDTTPNVLPENIKLGETPIPNVESVNCVGTGDEQSCNVNYKKSDPVWAYFNITPPSTDAPEAPTLVQPVPPTGQSSCEVGLGYDAVACAAYQTAYTQYQKDQQTYDQAQAQYKKDLDAWSSSDETAYQQLDEAIQAYNLKFDNTEIKAWTQYEVKETKFESQVVTSAPAEIIAGGDLNIYADAFKNDKSYVLAGGKLNAELAQAVNNIDGKGQQILKQSGISTYTYSNWRGGFKRYHERKWNKSQTYNPADEIKEIDLPVNQWLGNVKNHTSNQNISAVSTGNHATITTDTVNTPEQLVDRQQQSQQVDINVNAGQSVTANGQETNTPNTPDQLDVNSGEKAQVNSQAQNLQSLDSAEKLQANAAQTTGVKGQGDLEIRSVSMDFMSLPSNALFSTNTESQSKYLVETDPAFINYKQWLSSDYMLDAMDLDPALKQKRLGDGYYEQRLVQDQIAQLTGFRFLQGYANDEAQYKALMNNGLTFAKNYNLRPGIALTAAQIAQLTTDIVWLEEKTIKLADGTTTKALVPQVYVKARASDLKGDGTLVSANQVRLNVQGDVLNSATIAGREALQISADSINQLGGRMQANRVELNTTKDLNNIGGTIKAIDSAKLNIGGDFNQHSTTQSTVNNLGASVFTREGFDRQAGLYVGSSLNLADYKTDPLSTTLVINVGGNTSLKGTEIINLNGSSLLKTQGNLNIEGVNTSVNNRGYTNKDNYNYDKKQQDIGSFIQSAGDTRFQAENISVKGSQISSEQGSTILSAQQKIDISEGRKLSDSETAYKTKDKSTFSTTTEKGRVRNMSNEAIASTIDGKNVILDANNINIRGSNIISDELTQIQAKENVSITGAENKYLDYSESSVKKSGLMSSGGIGFSVGSKKELTEQQNTQSTNTGSMVGSLNGNTNIIAGKTYQQTGSTVSSQNGDVNILAQQVNIEAAKEQSTRDYKYEMEQKGLTLAVNVPVVSAVQSVVDSSKQVGQSKNDRVNAMAAANAGFDAYKAGQALGKLQGALSDASKLNGNVEVSVSLTYGEQKNTQFSQTQSSTASQSQVYAVGKTNIVATGAGEKSNINIIGSDVVGMQGTHLAADHDVNIKAAEQKTIEASGNKSAGWNAGVSVSNQTGFGVTAGGNLGKGKGNGTDTSYVNSHIGSKDSSTTISSGNATNIIGGQVQGKGVQIDANELNIESLQDKATYQSKQQNISGQVSVGTNGANASGSFSKSNVNANYASVNEQSGVFAGDDGYQIKVKNNTDLKGAIITSTQTAENLKKNILDTGTLTHSDIRNVSEYDAKGISLSAGFNAGKSDEKGGKTPDTVLSTPNKIDQHASTTTGVSKSIGFGLDSDKDSSVTKSGINTTNITIRDEQGQQALTGKTAEQIKSDILTSVTTDTARENSGALKNNFDKDKVQSEINLQMEVTKKFGENAPKAVADYAQQQALKQRLLGNEAEAKKWDEGGVYRVAMHTAIGALSTGSIEGALTTSGIAAAAPTLNKIQENMVKTLTEKGMKTDSAEAVVNGVSSLALFGAGTVVGLNTSIVGTAVNVDSNNRQLHREEVNLIQKLAKEYAKEKGISEDDAKTILTRGALYNIDEGWKNSIDRSLSESEISKYQEGYQYLRAKTANTSVSDLNSDGLPNLEITAPNGGAFPTIRVEATRDTYAGHLTDSEIEKAKTYIDTEGKGFTASPDDFKNKDVFLTNTLGGSADTKSANYNDKKEFIQDHGAIKSSELGLGDQLLQPLKRDAGTAVGTVEGLKTGIEGAVETGWNILNGIVDFVEKPAESTQKAIDTTATVIKNAPEIAQKVIDAEAINREKYTTTLDLYQMQQDDYEKARLEAQIYGELIGGAGIGAVGKKATTETGKALQEVVKNVDDHLTPKPATVAGTPDVNGGATTMTGKPDANGDVGKSEVIGATMAVGSDSNKNSGLSDLESKSNSSSSTTIPKPKIDITDEFIFKNQNGIITMRYGNPEGVAGIIVNVDKNGILGFDIRSAPDHPYMNASGVDMFSSAIQRLNQEGIQVNKIRGAWISGTDSVNTAQYSANLAKGMSPNDAALNTWTGKIAQRHGYTKVEEIESSGGVTYVIFGK</sequence>
<dbReference type="InterPro" id="IPR024973">
    <property type="entry name" value="ESPR"/>
</dbReference>
<dbReference type="SUPFAM" id="SSF51126">
    <property type="entry name" value="Pectin lyase-like"/>
    <property type="match status" value="1"/>
</dbReference>
<feature type="compositionally biased region" description="Polar residues" evidence="1">
    <location>
        <begin position="2960"/>
        <end position="2975"/>
    </location>
</feature>
<reference evidence="4 5" key="1">
    <citation type="submission" date="2013-02" db="EMBL/GenBank/DDBJ databases">
        <title>The Genome Sequence of Acinetobacter bereziniae CIP 70.12.</title>
        <authorList>
            <consortium name="The Broad Institute Genome Sequencing Platform"/>
            <consortium name="The Broad Institute Genome Sequencing Center for Infectious Disease"/>
            <person name="Cerqueira G."/>
            <person name="Feldgarden M."/>
            <person name="Courvalin P."/>
            <person name="Perichon B."/>
            <person name="Grillot-Courvalin C."/>
            <person name="Clermont D."/>
            <person name="Rocha E."/>
            <person name="Yoon E.-J."/>
            <person name="Nemec A."/>
            <person name="Walker B."/>
            <person name="Young S.K."/>
            <person name="Zeng Q."/>
            <person name="Gargeya S."/>
            <person name="Fitzgerald M."/>
            <person name="Haas B."/>
            <person name="Abouelleil A."/>
            <person name="Alvarado L."/>
            <person name="Arachchi H.M."/>
            <person name="Berlin A.M."/>
            <person name="Chapman S.B."/>
            <person name="Dewar J."/>
            <person name="Goldberg J."/>
            <person name="Griggs A."/>
            <person name="Gujja S."/>
            <person name="Hansen M."/>
            <person name="Howarth C."/>
            <person name="Imamovic A."/>
            <person name="Larimer J."/>
            <person name="McCowan C."/>
            <person name="Murphy C."/>
            <person name="Neiman D."/>
            <person name="Pearson M."/>
            <person name="Priest M."/>
            <person name="Roberts A."/>
            <person name="Saif S."/>
            <person name="Shea T."/>
            <person name="Sisk P."/>
            <person name="Sykes S."/>
            <person name="Wortman J."/>
            <person name="Nusbaum C."/>
            <person name="Birren B."/>
        </authorList>
    </citation>
    <scope>NUCLEOTIDE SEQUENCE [LARGE SCALE GENOMIC DNA]</scope>
    <source>
        <strain evidence="4 5">CIP 70.12</strain>
    </source>
</reference>
<organism evidence="4 5">
    <name type="scientific">Acinetobacter bereziniae LMG 1003 = CIP 70.12</name>
    <dbReference type="NCBI Taxonomy" id="981324"/>
    <lineage>
        <taxon>Bacteria</taxon>
        <taxon>Pseudomonadati</taxon>
        <taxon>Pseudomonadota</taxon>
        <taxon>Gammaproteobacteria</taxon>
        <taxon>Moraxellales</taxon>
        <taxon>Moraxellaceae</taxon>
        <taxon>Acinetobacter</taxon>
    </lineage>
</organism>
<feature type="transmembrane region" description="Helical" evidence="2">
    <location>
        <begin position="59"/>
        <end position="80"/>
    </location>
</feature>
<dbReference type="Pfam" id="PF05594">
    <property type="entry name" value="Fil_haemagg"/>
    <property type="match status" value="11"/>
</dbReference>
<comment type="caution">
    <text evidence="4">The sequence shown here is derived from an EMBL/GenBank/DDBJ whole genome shotgun (WGS) entry which is preliminary data.</text>
</comment>
<feature type="region of interest" description="Disordered" evidence="1">
    <location>
        <begin position="3376"/>
        <end position="3410"/>
    </location>
</feature>
<dbReference type="GO" id="GO:0003824">
    <property type="term" value="F:catalytic activity"/>
    <property type="evidence" value="ECO:0007669"/>
    <property type="project" value="UniProtKB-ARBA"/>
</dbReference>
<protein>
    <recommendedName>
        <fullName evidence="3">Filamentous haemagglutinin FhaB/tRNA nuclease CdiA-like TPS domain-containing protein</fullName>
    </recommendedName>
</protein>
<dbReference type="Gene3D" id="2.160.20.10">
    <property type="entry name" value="Single-stranded right-handed beta-helix, Pectin lyase-like"/>
    <property type="match status" value="1"/>
</dbReference>
<gene>
    <name evidence="4" type="ORF">F938_02800</name>
</gene>
<dbReference type="InterPro" id="IPR008638">
    <property type="entry name" value="FhaB/CdiA-like_TPS"/>
</dbReference>
<evidence type="ECO:0000313" key="5">
    <source>
        <dbReference type="Proteomes" id="UP000013251"/>
    </source>
</evidence>
<feature type="region of interest" description="Disordered" evidence="1">
    <location>
        <begin position="2397"/>
        <end position="2428"/>
    </location>
</feature>
<feature type="compositionally biased region" description="Low complexity" evidence="1">
    <location>
        <begin position="3994"/>
        <end position="4008"/>
    </location>
</feature>
<feature type="compositionally biased region" description="Polar residues" evidence="1">
    <location>
        <begin position="476"/>
        <end position="490"/>
    </location>
</feature>
<dbReference type="InterPro" id="IPR010069">
    <property type="entry name" value="CdiA_FHA1_rpt"/>
</dbReference>
<proteinExistence type="predicted"/>
<dbReference type="InterPro" id="IPR025157">
    <property type="entry name" value="Hemagglutinin_rpt"/>
</dbReference>
<feature type="compositionally biased region" description="Polar residues" evidence="1">
    <location>
        <begin position="3388"/>
        <end position="3407"/>
    </location>
</feature>
<dbReference type="Pfam" id="PF13018">
    <property type="entry name" value="ESPR"/>
    <property type="match status" value="1"/>
</dbReference>
<feature type="compositionally biased region" description="Polar residues" evidence="1">
    <location>
        <begin position="2397"/>
        <end position="2414"/>
    </location>
</feature>
<feature type="region of interest" description="Disordered" evidence="1">
    <location>
        <begin position="3948"/>
        <end position="4013"/>
    </location>
</feature>
<evidence type="ECO:0000256" key="2">
    <source>
        <dbReference type="SAM" id="Phobius"/>
    </source>
</evidence>
<dbReference type="PATRIC" id="fig|1217650.3.peg.2751"/>
<dbReference type="Proteomes" id="UP000013251">
    <property type="component" value="Unassembled WGS sequence"/>
</dbReference>
<evidence type="ECO:0000259" key="3">
    <source>
        <dbReference type="SMART" id="SM00912"/>
    </source>
</evidence>
<dbReference type="InterPro" id="IPR008619">
    <property type="entry name" value="Filamentous_hemagglutn_rpt"/>
</dbReference>
<evidence type="ECO:0000313" key="4">
    <source>
        <dbReference type="EMBL" id="ENV94615.1"/>
    </source>
</evidence>
<keyword evidence="5" id="KW-1185">Reference proteome</keyword>
<dbReference type="SMART" id="SM00912">
    <property type="entry name" value="Haemagg_act"/>
    <property type="match status" value="1"/>
</dbReference>
<feature type="region of interest" description="Disordered" evidence="1">
    <location>
        <begin position="2956"/>
        <end position="2975"/>
    </location>
</feature>
<name>N9EPC3_ACIBZ</name>
<keyword evidence="2" id="KW-0472">Membrane</keyword>
<dbReference type="Pfam" id="PF13332">
    <property type="entry name" value="Fil_haemagg_2"/>
    <property type="match status" value="2"/>
</dbReference>
<evidence type="ECO:0000256" key="1">
    <source>
        <dbReference type="SAM" id="MobiDB-lite"/>
    </source>
</evidence>
<dbReference type="InterPro" id="IPR011050">
    <property type="entry name" value="Pectin_lyase_fold/virulence"/>
</dbReference>
<dbReference type="InterPro" id="IPR012334">
    <property type="entry name" value="Pectin_lyas_fold"/>
</dbReference>
<feature type="region of interest" description="Disordered" evidence="1">
    <location>
        <begin position="457"/>
        <end position="495"/>
    </location>
</feature>
<keyword evidence="2" id="KW-0812">Transmembrane</keyword>
<dbReference type="Pfam" id="PF05860">
    <property type="entry name" value="TPS"/>
    <property type="match status" value="1"/>
</dbReference>